<organism evidence="1 2">
    <name type="scientific">Pleurodeles waltl</name>
    <name type="common">Iberian ribbed newt</name>
    <dbReference type="NCBI Taxonomy" id="8319"/>
    <lineage>
        <taxon>Eukaryota</taxon>
        <taxon>Metazoa</taxon>
        <taxon>Chordata</taxon>
        <taxon>Craniata</taxon>
        <taxon>Vertebrata</taxon>
        <taxon>Euteleostomi</taxon>
        <taxon>Amphibia</taxon>
        <taxon>Batrachia</taxon>
        <taxon>Caudata</taxon>
        <taxon>Salamandroidea</taxon>
        <taxon>Salamandridae</taxon>
        <taxon>Pleurodelinae</taxon>
        <taxon>Pleurodeles</taxon>
    </lineage>
</organism>
<sequence>MFVSIPTPQFSRFLLKSPLLRASGSRFICSLWRRYNGRNQFQKEEGIIVVVGLWAQTHNARALAGPDPGFHSNKEVIYSANPGEPETTERSIRRYRLSIPGFDLVIRASLQLLLAEFALKSAPGCLMLHRSVR</sequence>
<proteinExistence type="predicted"/>
<dbReference type="Proteomes" id="UP001066276">
    <property type="component" value="Chromosome 6"/>
</dbReference>
<evidence type="ECO:0000313" key="2">
    <source>
        <dbReference type="Proteomes" id="UP001066276"/>
    </source>
</evidence>
<comment type="caution">
    <text evidence="1">The sequence shown here is derived from an EMBL/GenBank/DDBJ whole genome shotgun (WGS) entry which is preliminary data.</text>
</comment>
<gene>
    <name evidence="1" type="ORF">NDU88_002564</name>
</gene>
<protein>
    <submittedName>
        <fullName evidence="1">Uncharacterized protein</fullName>
    </submittedName>
</protein>
<keyword evidence="2" id="KW-1185">Reference proteome</keyword>
<reference evidence="1" key="1">
    <citation type="journal article" date="2022" name="bioRxiv">
        <title>Sequencing and chromosome-scale assembly of the giantPleurodeles waltlgenome.</title>
        <authorList>
            <person name="Brown T."/>
            <person name="Elewa A."/>
            <person name="Iarovenko S."/>
            <person name="Subramanian E."/>
            <person name="Araus A.J."/>
            <person name="Petzold A."/>
            <person name="Susuki M."/>
            <person name="Suzuki K.-i.T."/>
            <person name="Hayashi T."/>
            <person name="Toyoda A."/>
            <person name="Oliveira C."/>
            <person name="Osipova E."/>
            <person name="Leigh N.D."/>
            <person name="Simon A."/>
            <person name="Yun M.H."/>
        </authorList>
    </citation>
    <scope>NUCLEOTIDE SEQUENCE</scope>
    <source>
        <strain evidence="1">20211129_DDA</strain>
        <tissue evidence="1">Liver</tissue>
    </source>
</reference>
<accession>A0AAV7Q6D1</accession>
<evidence type="ECO:0000313" key="1">
    <source>
        <dbReference type="EMBL" id="KAJ1136146.1"/>
    </source>
</evidence>
<dbReference type="AlphaFoldDB" id="A0AAV7Q6D1"/>
<dbReference type="EMBL" id="JANPWB010000010">
    <property type="protein sequence ID" value="KAJ1136146.1"/>
    <property type="molecule type" value="Genomic_DNA"/>
</dbReference>
<name>A0AAV7Q6D1_PLEWA</name>